<keyword evidence="3" id="KW-1185">Reference proteome</keyword>
<evidence type="ECO:0000256" key="1">
    <source>
        <dbReference type="SAM" id="MobiDB-lite"/>
    </source>
</evidence>
<reference evidence="2" key="1">
    <citation type="journal article" date="2017" name="Gigascience">
        <title>The genome draft of coconut (Cocos nucifera).</title>
        <authorList>
            <person name="Xiao Y."/>
            <person name="Xu P."/>
            <person name="Fan H."/>
            <person name="Baudouin L."/>
            <person name="Xia W."/>
            <person name="Bocs S."/>
            <person name="Xu J."/>
            <person name="Li Q."/>
            <person name="Guo A."/>
            <person name="Zhou L."/>
            <person name="Li J."/>
            <person name="Wu Y."/>
            <person name="Ma Z."/>
            <person name="Armero A."/>
            <person name="Issali A.E."/>
            <person name="Liu N."/>
            <person name="Peng M."/>
            <person name="Yang Y."/>
        </authorList>
    </citation>
    <scope>NUCLEOTIDE SEQUENCE</scope>
    <source>
        <tissue evidence="2">Spear leaf of Hainan Tall coconut</tissue>
    </source>
</reference>
<sequence>MGGCASKPREFKGGMNASLIWDEHGEKEEEKDVKQAAGGQQEQENGRQSLGFLLKQLEAKEAEECKAEHHEEGPEAETITTLPDEVNYN</sequence>
<dbReference type="Proteomes" id="UP000797356">
    <property type="component" value="Chromosome 1"/>
</dbReference>
<dbReference type="AlphaFoldDB" id="A0A8K0HWU3"/>
<reference evidence="2" key="2">
    <citation type="submission" date="2019-07" db="EMBL/GenBank/DDBJ databases">
        <authorList>
            <person name="Yang Y."/>
            <person name="Bocs S."/>
            <person name="Baudouin L."/>
        </authorList>
    </citation>
    <scope>NUCLEOTIDE SEQUENCE</scope>
    <source>
        <tissue evidence="2">Spear leaf of Hainan Tall coconut</tissue>
    </source>
</reference>
<protein>
    <submittedName>
        <fullName evidence="2">Uncharacterized protein</fullName>
    </submittedName>
</protein>
<evidence type="ECO:0000313" key="2">
    <source>
        <dbReference type="EMBL" id="KAG1327961.1"/>
    </source>
</evidence>
<gene>
    <name evidence="2" type="ORF">COCNU_01G018950</name>
</gene>
<feature type="region of interest" description="Disordered" evidence="1">
    <location>
        <begin position="62"/>
        <end position="89"/>
    </location>
</feature>
<organism evidence="2 3">
    <name type="scientific">Cocos nucifera</name>
    <name type="common">Coconut palm</name>
    <dbReference type="NCBI Taxonomy" id="13894"/>
    <lineage>
        <taxon>Eukaryota</taxon>
        <taxon>Viridiplantae</taxon>
        <taxon>Streptophyta</taxon>
        <taxon>Embryophyta</taxon>
        <taxon>Tracheophyta</taxon>
        <taxon>Spermatophyta</taxon>
        <taxon>Magnoliopsida</taxon>
        <taxon>Liliopsida</taxon>
        <taxon>Arecaceae</taxon>
        <taxon>Arecoideae</taxon>
        <taxon>Cocoseae</taxon>
        <taxon>Attaleinae</taxon>
        <taxon>Cocos</taxon>
    </lineage>
</organism>
<proteinExistence type="predicted"/>
<comment type="caution">
    <text evidence="2">The sequence shown here is derived from an EMBL/GenBank/DDBJ whole genome shotgun (WGS) entry which is preliminary data.</text>
</comment>
<dbReference type="EMBL" id="CM017872">
    <property type="protein sequence ID" value="KAG1327961.1"/>
    <property type="molecule type" value="Genomic_DNA"/>
</dbReference>
<feature type="compositionally biased region" description="Basic and acidic residues" evidence="1">
    <location>
        <begin position="62"/>
        <end position="73"/>
    </location>
</feature>
<feature type="region of interest" description="Disordered" evidence="1">
    <location>
        <begin position="1"/>
        <end position="49"/>
    </location>
</feature>
<accession>A0A8K0HWU3</accession>
<feature type="compositionally biased region" description="Basic and acidic residues" evidence="1">
    <location>
        <begin position="21"/>
        <end position="34"/>
    </location>
</feature>
<name>A0A8K0HWU3_COCNU</name>
<evidence type="ECO:0000313" key="3">
    <source>
        <dbReference type="Proteomes" id="UP000797356"/>
    </source>
</evidence>